<sequence length="655" mass="72462">MGGRELTIYAIDVSPSMRRKRTVDDPHTGETHMVTNLEYGLEVVKHQVANMLLAGLKTVHCGIVLFGTDRTDNSLADSGYEYIWEYVTPGQPSALTLTRINNIKQHLTKFVKPFKGDLLSAIILCNHLMGETLTNKKWTRKIVIVTDGDTETDWNGWKDQREKMRMDQVTLNVVGLDFDDPEAGCIQPNKPEIKASYKSAAVNEKVLDKMCRGLTNNSSCLTAMVAVIDAQSPQPRAVDSNPSAVMLSLGYPDGETAAAAGYNPQETLIIWCESRKCTSIVRPMSAKKMSKLGVESEIDRRCNDLNDTEMGAGLAQDDEDGLRGLLQVNRKHVYVTKKTKGGLSKGAGPGDDSDDPDMKDSSDEEEAPLENREADRDNLARAYKYGASLVVIDKEDESKIRQSFTPGLQIRGFVKLDSIPRHHLMNNVYYLYPIAQHGGSQITFSALVRTLHDENRAALARYVSTSATAEPKLVILIPVVESTIRYFLFVQVPFMEDLREYDFAPLPSVSIPTGRGVNQQHVPTEEMQGAMDDLVDQMDLSAQHHSATSDGRTPPWLVLEDTYNPAVHHVKNCVLHRLSHPTSLDLAPVHPALAKCMATPPHVAQQAASSLEQVKNLMDIKAVPSRPKTQRKFVHPGANDDGDDKIDLDDILGDV</sequence>
<reference evidence="2" key="1">
    <citation type="journal article" date="2018" name="BMC Genomics">
        <title>Genomic insights into host adaptation between the wheat stripe rust pathogen (Puccinia striiformis f. sp. tritici) and the barley stripe rust pathogen (Puccinia striiformis f. sp. hordei).</title>
        <authorList>
            <person name="Xia C."/>
            <person name="Wang M."/>
            <person name="Yin C."/>
            <person name="Cornejo O.E."/>
            <person name="Hulbert S.H."/>
            <person name="Chen X."/>
        </authorList>
    </citation>
    <scope>NUCLEOTIDE SEQUENCE [LARGE SCALE GENOMIC DNA]</scope>
    <source>
        <strain evidence="2">93-210</strain>
    </source>
</reference>
<accession>A0ACC0E5B6</accession>
<name>A0ACC0E5B6_9BASI</name>
<reference evidence="2" key="2">
    <citation type="journal article" date="2018" name="Mol. Plant Microbe Interact.">
        <title>Genome sequence resources for the wheat stripe rust pathogen (Puccinia striiformis f. sp. tritici) and the barley stripe rust pathogen (Puccinia striiformis f. sp. hordei).</title>
        <authorList>
            <person name="Xia C."/>
            <person name="Wang M."/>
            <person name="Yin C."/>
            <person name="Cornejo O.E."/>
            <person name="Hulbert S.H."/>
            <person name="Chen X."/>
        </authorList>
    </citation>
    <scope>NUCLEOTIDE SEQUENCE [LARGE SCALE GENOMIC DNA]</scope>
    <source>
        <strain evidence="2">93-210</strain>
    </source>
</reference>
<organism evidence="1 2">
    <name type="scientific">Puccinia striiformis f. sp. tritici</name>
    <dbReference type="NCBI Taxonomy" id="168172"/>
    <lineage>
        <taxon>Eukaryota</taxon>
        <taxon>Fungi</taxon>
        <taxon>Dikarya</taxon>
        <taxon>Basidiomycota</taxon>
        <taxon>Pucciniomycotina</taxon>
        <taxon>Pucciniomycetes</taxon>
        <taxon>Pucciniales</taxon>
        <taxon>Pucciniaceae</taxon>
        <taxon>Puccinia</taxon>
    </lineage>
</organism>
<gene>
    <name evidence="1" type="ORF">MJO28_011788</name>
</gene>
<evidence type="ECO:0000313" key="2">
    <source>
        <dbReference type="Proteomes" id="UP001060170"/>
    </source>
</evidence>
<reference evidence="1 2" key="3">
    <citation type="journal article" date="2022" name="Microbiol. Spectr.">
        <title>Folding features and dynamics of 3D genome architecture in plant fungal pathogens.</title>
        <authorList>
            <person name="Xia C."/>
        </authorList>
    </citation>
    <scope>NUCLEOTIDE SEQUENCE [LARGE SCALE GENOMIC DNA]</scope>
    <source>
        <strain evidence="1 2">93-210</strain>
    </source>
</reference>
<keyword evidence="2" id="KW-1185">Reference proteome</keyword>
<protein>
    <submittedName>
        <fullName evidence="1">Uncharacterized protein</fullName>
    </submittedName>
</protein>
<evidence type="ECO:0000313" key="1">
    <source>
        <dbReference type="EMBL" id="KAI7944260.1"/>
    </source>
</evidence>
<proteinExistence type="predicted"/>
<dbReference type="EMBL" id="CM045875">
    <property type="protein sequence ID" value="KAI7944260.1"/>
    <property type="molecule type" value="Genomic_DNA"/>
</dbReference>
<comment type="caution">
    <text evidence="1">The sequence shown here is derived from an EMBL/GenBank/DDBJ whole genome shotgun (WGS) entry which is preliminary data.</text>
</comment>
<dbReference type="Proteomes" id="UP001060170">
    <property type="component" value="Chromosome 11"/>
</dbReference>